<feature type="transmembrane region" description="Helical" evidence="1">
    <location>
        <begin position="352"/>
        <end position="369"/>
    </location>
</feature>
<reference evidence="3 4" key="2">
    <citation type="journal article" date="2012" name="J. Bacteriol.">
        <title>Complete genome sequences of Desulfosporosinus orientis DSM765T, Desulfosporosinus youngiae DSM17734T, Desulfosporosinus meridiei DSM13257T, and Desulfosporosinus acidiphilus DSM22704T.</title>
        <authorList>
            <person name="Pester M."/>
            <person name="Brambilla E."/>
            <person name="Alazard D."/>
            <person name="Rattei T."/>
            <person name="Weinmaier T."/>
            <person name="Han J."/>
            <person name="Lucas S."/>
            <person name="Lapidus A."/>
            <person name="Cheng J.F."/>
            <person name="Goodwin L."/>
            <person name="Pitluck S."/>
            <person name="Peters L."/>
            <person name="Ovchinnikova G."/>
            <person name="Teshima H."/>
            <person name="Detter J.C."/>
            <person name="Han C.S."/>
            <person name="Tapia R."/>
            <person name="Land M.L."/>
            <person name="Hauser L."/>
            <person name="Kyrpides N.C."/>
            <person name="Ivanova N.N."/>
            <person name="Pagani I."/>
            <person name="Huntmann M."/>
            <person name="Wei C.L."/>
            <person name="Davenport K.W."/>
            <person name="Daligault H."/>
            <person name="Chain P.S."/>
            <person name="Chen A."/>
            <person name="Mavromatis K."/>
            <person name="Markowitz V."/>
            <person name="Szeto E."/>
            <person name="Mikhailova N."/>
            <person name="Pati A."/>
            <person name="Wagner M."/>
            <person name="Woyke T."/>
            <person name="Ollivier B."/>
            <person name="Klenk H.P."/>
            <person name="Spring S."/>
            <person name="Loy A."/>
        </authorList>
    </citation>
    <scope>NUCLEOTIDE SEQUENCE [LARGE SCALE GENOMIC DNA]</scope>
    <source>
        <strain evidence="4">ATCC 19365 / DSM 765 / NCIMB 8382 / VKM B-1628</strain>
    </source>
</reference>
<keyword evidence="1" id="KW-0812">Transmembrane</keyword>
<dbReference type="STRING" id="768706.Desor_3023"/>
<feature type="transmembrane region" description="Helical" evidence="1">
    <location>
        <begin position="164"/>
        <end position="181"/>
    </location>
</feature>
<feature type="domain" description="DUF112" evidence="2">
    <location>
        <begin position="17"/>
        <end position="435"/>
    </location>
</feature>
<dbReference type="Proteomes" id="UP000006346">
    <property type="component" value="Chromosome"/>
</dbReference>
<feature type="transmembrane region" description="Helical" evidence="1">
    <location>
        <begin position="464"/>
        <end position="489"/>
    </location>
</feature>
<reference evidence="4" key="1">
    <citation type="submission" date="2011-11" db="EMBL/GenBank/DDBJ databases">
        <title>Complete sequence of Desulfosporosinus orientis DSM 765.</title>
        <authorList>
            <person name="Lucas S."/>
            <person name="Han J."/>
            <person name="Lapidus A."/>
            <person name="Cheng J.-F."/>
            <person name="Goodwin L."/>
            <person name="Pitluck S."/>
            <person name="Peters L."/>
            <person name="Ovchinnikova G."/>
            <person name="Teshima H."/>
            <person name="Detter J.C."/>
            <person name="Han C."/>
            <person name="Tapia R."/>
            <person name="Land M."/>
            <person name="Hauser L."/>
            <person name="Kyrpides N."/>
            <person name="Ivanova N."/>
            <person name="Pagani I."/>
            <person name="Pester M."/>
            <person name="Spring S."/>
            <person name="Ollivier B."/>
            <person name="Rattei T."/>
            <person name="Klenk H.-P."/>
            <person name="Wagner M."/>
            <person name="Loy A."/>
            <person name="Woyke T."/>
        </authorList>
    </citation>
    <scope>NUCLEOTIDE SEQUENCE [LARGE SCALE GENOMIC DNA]</scope>
    <source>
        <strain evidence="4">ATCC 19365 / DSM 765 / NCIMB 8382 / VKM B-1628</strain>
    </source>
</reference>
<dbReference type="PANTHER" id="PTHR35342:SF5">
    <property type="entry name" value="TRICARBOXYLIC TRANSPORT PROTEIN"/>
    <property type="match status" value="1"/>
</dbReference>
<feature type="transmembrane region" description="Helical" evidence="1">
    <location>
        <begin position="106"/>
        <end position="128"/>
    </location>
</feature>
<evidence type="ECO:0000259" key="2">
    <source>
        <dbReference type="Pfam" id="PF01970"/>
    </source>
</evidence>
<keyword evidence="4" id="KW-1185">Reference proteome</keyword>
<feature type="transmembrane region" description="Helical" evidence="1">
    <location>
        <begin position="427"/>
        <end position="444"/>
    </location>
</feature>
<accession>G7WI97</accession>
<evidence type="ECO:0000313" key="4">
    <source>
        <dbReference type="Proteomes" id="UP000006346"/>
    </source>
</evidence>
<dbReference type="PATRIC" id="fig|768706.3.peg.3038"/>
<keyword evidence="1" id="KW-0472">Membrane</keyword>
<dbReference type="PANTHER" id="PTHR35342">
    <property type="entry name" value="TRICARBOXYLIC TRANSPORT PROTEIN"/>
    <property type="match status" value="1"/>
</dbReference>
<feature type="transmembrane region" description="Helical" evidence="1">
    <location>
        <begin position="193"/>
        <end position="213"/>
    </location>
</feature>
<feature type="transmembrane region" description="Helical" evidence="1">
    <location>
        <begin position="58"/>
        <end position="79"/>
    </location>
</feature>
<feature type="transmembrane region" description="Helical" evidence="1">
    <location>
        <begin position="389"/>
        <end position="420"/>
    </location>
</feature>
<protein>
    <recommendedName>
        <fullName evidence="2">DUF112 domain-containing protein</fullName>
    </recommendedName>
</protein>
<dbReference type="OrthoDB" id="9781349at2"/>
<organism evidence="3 4">
    <name type="scientific">Desulfosporosinus orientis (strain ATCC 19365 / DSM 765 / NCIMB 8382 / VKM B-1628 / Singapore I)</name>
    <name type="common">Desulfotomaculum orientis</name>
    <dbReference type="NCBI Taxonomy" id="768706"/>
    <lineage>
        <taxon>Bacteria</taxon>
        <taxon>Bacillati</taxon>
        <taxon>Bacillota</taxon>
        <taxon>Clostridia</taxon>
        <taxon>Eubacteriales</taxon>
        <taxon>Desulfitobacteriaceae</taxon>
        <taxon>Desulfosporosinus</taxon>
    </lineage>
</organism>
<keyword evidence="1" id="KW-1133">Transmembrane helix</keyword>
<dbReference type="KEGG" id="dor:Desor_3023"/>
<dbReference type="AlphaFoldDB" id="G7WI97"/>
<evidence type="ECO:0000256" key="1">
    <source>
        <dbReference type="SAM" id="Phobius"/>
    </source>
</evidence>
<feature type="transmembrane region" description="Helical" evidence="1">
    <location>
        <begin position="319"/>
        <end position="340"/>
    </location>
</feature>
<proteinExistence type="predicted"/>
<dbReference type="eggNOG" id="COG3333">
    <property type="taxonomic scope" value="Bacteria"/>
</dbReference>
<feature type="transmembrane region" description="Helical" evidence="1">
    <location>
        <begin position="135"/>
        <end position="158"/>
    </location>
</feature>
<sequence>MNNLLMGLLNVVSPFNLLAVAAGTALGLFVGAMPGLSATMAIALLLPVTFGMDPATGICMLAALYMGAMYGGSITAILIRTPGTPAAAATIMDGYPMAQQGRAGKALGVSLTASLIGGVISSIALLTIAPILGKAALSFGPVELFAIAVLGMTIIGSLSSGSPIKGILSGVAGLLIAMVGMDPISGVPRFTFGTIYLFNGISYVVALIGLFSIPQALRLVEKDGGGPQKAASINDKMLPTWTEFKSMIVTILRSSLIGTFTGLIPGTGGDTACWFGYNEAKRFSKEKEKFGTGHPEGVAASEAANNAVVGGSLVPTITLGIPGSSATAILLGGLMVHGIMPGPTLMTDHADITFTLLWAVMLANIFMFLEGLVFTRAAVSVTKVPNKVLAPIIVILCVIGSFTINNSIDDVFVMIGFGILGYFMDKLNIPTAPMVVGMILGMMLDNTMRQSLLMSNGSWSIFLSSPLSVILLIIALISLLQATPIFAVLKKAFFKKNTPQLGGK</sequence>
<gene>
    <name evidence="3" type="ordered locus">Desor_3023</name>
</gene>
<evidence type="ECO:0000313" key="3">
    <source>
        <dbReference type="EMBL" id="AET68545.1"/>
    </source>
</evidence>
<feature type="transmembrane region" description="Helical" evidence="1">
    <location>
        <begin position="20"/>
        <end position="46"/>
    </location>
</feature>
<name>G7WI97_DESOD</name>
<dbReference type="HOGENOM" id="CLU_022936_2_0_9"/>
<dbReference type="InterPro" id="IPR002823">
    <property type="entry name" value="DUF112_TM"/>
</dbReference>
<dbReference type="EMBL" id="CP003108">
    <property type="protein sequence ID" value="AET68545.1"/>
    <property type="molecule type" value="Genomic_DNA"/>
</dbReference>
<dbReference type="Pfam" id="PF01970">
    <property type="entry name" value="TctA"/>
    <property type="match status" value="1"/>
</dbReference>
<dbReference type="RefSeq" id="WP_014185353.1">
    <property type="nucleotide sequence ID" value="NC_016584.1"/>
</dbReference>